<evidence type="ECO:0000313" key="3">
    <source>
        <dbReference type="Proteomes" id="UP000053676"/>
    </source>
</evidence>
<dbReference type="Proteomes" id="UP000053676">
    <property type="component" value="Unassembled WGS sequence"/>
</dbReference>
<dbReference type="KEGG" id="nai:NECAME_18965"/>
<keyword evidence="1" id="KW-0812">Transmembrane</keyword>
<accession>W2STQ1</accession>
<reference evidence="3" key="1">
    <citation type="journal article" date="2014" name="Nat. Genet.">
        <title>Genome of the human hookworm Necator americanus.</title>
        <authorList>
            <person name="Tang Y.T."/>
            <person name="Gao X."/>
            <person name="Rosa B.A."/>
            <person name="Abubucker S."/>
            <person name="Hallsworth-Pepin K."/>
            <person name="Martin J."/>
            <person name="Tyagi R."/>
            <person name="Heizer E."/>
            <person name="Zhang X."/>
            <person name="Bhonagiri-Palsikar V."/>
            <person name="Minx P."/>
            <person name="Warren W.C."/>
            <person name="Wang Q."/>
            <person name="Zhan B."/>
            <person name="Hotez P.J."/>
            <person name="Sternberg P.W."/>
            <person name="Dougall A."/>
            <person name="Gaze S.T."/>
            <person name="Mulvenna J."/>
            <person name="Sotillo J."/>
            <person name="Ranganathan S."/>
            <person name="Rabelo E.M."/>
            <person name="Wilson R.K."/>
            <person name="Felgner P.L."/>
            <person name="Bethony J."/>
            <person name="Hawdon J.M."/>
            <person name="Gasser R.B."/>
            <person name="Loukas A."/>
            <person name="Mitreva M."/>
        </authorList>
    </citation>
    <scope>NUCLEOTIDE SEQUENCE [LARGE SCALE GENOMIC DNA]</scope>
</reference>
<keyword evidence="3" id="KW-1185">Reference proteome</keyword>
<evidence type="ECO:0000313" key="2">
    <source>
        <dbReference type="EMBL" id="ETN72216.1"/>
    </source>
</evidence>
<proteinExistence type="predicted"/>
<gene>
    <name evidence="2" type="ORF">NECAME_18965</name>
</gene>
<sequence length="42" mass="4798">MCRISNNLGTAFAVIHVSAGMSNRRILFFVSLFVVHFFFSLF</sequence>
<name>W2STQ1_NECAM</name>
<dbReference type="AlphaFoldDB" id="W2STQ1"/>
<keyword evidence="1" id="KW-1133">Transmembrane helix</keyword>
<evidence type="ECO:0000256" key="1">
    <source>
        <dbReference type="SAM" id="Phobius"/>
    </source>
</evidence>
<keyword evidence="1" id="KW-0472">Membrane</keyword>
<dbReference type="EMBL" id="KI665183">
    <property type="protein sequence ID" value="ETN72216.1"/>
    <property type="molecule type" value="Genomic_DNA"/>
</dbReference>
<organism evidence="2 3">
    <name type="scientific">Necator americanus</name>
    <name type="common">Human hookworm</name>
    <dbReference type="NCBI Taxonomy" id="51031"/>
    <lineage>
        <taxon>Eukaryota</taxon>
        <taxon>Metazoa</taxon>
        <taxon>Ecdysozoa</taxon>
        <taxon>Nematoda</taxon>
        <taxon>Chromadorea</taxon>
        <taxon>Rhabditida</taxon>
        <taxon>Rhabditina</taxon>
        <taxon>Rhabditomorpha</taxon>
        <taxon>Strongyloidea</taxon>
        <taxon>Ancylostomatidae</taxon>
        <taxon>Bunostominae</taxon>
        <taxon>Necator</taxon>
    </lineage>
</organism>
<protein>
    <submittedName>
        <fullName evidence="2">Uncharacterized protein</fullName>
    </submittedName>
</protein>
<feature type="transmembrane region" description="Helical" evidence="1">
    <location>
        <begin position="26"/>
        <end position="41"/>
    </location>
</feature>